<proteinExistence type="predicted"/>
<keyword evidence="3" id="KW-1185">Reference proteome</keyword>
<protein>
    <recommendedName>
        <fullName evidence="4">Beta-barrel assembly complex subunit BamF</fullName>
    </recommendedName>
</protein>
<accession>A0A420WJI3</accession>
<sequence length="190" mass="20577">MPFTYLLKPILATSLVFTLSACASSPIDTFKRVGGGASKTASEVRTGEAPKSVEGLDDSHSFADVVLTPLEDINVRKDEIPPILLTMDSPYFQPEDSSCFGLYKEILEYDGLLGPDFDADEQAKRSSKIKAYTAASSVVGSVIPFRGLVRTATGAASYDKDIERAYRKGVARRAFLKGLANSNSCYEDDN</sequence>
<feature type="chain" id="PRO_5019213896" description="Beta-barrel assembly complex subunit BamF" evidence="1">
    <location>
        <begin position="24"/>
        <end position="190"/>
    </location>
</feature>
<evidence type="ECO:0000313" key="3">
    <source>
        <dbReference type="Proteomes" id="UP000282211"/>
    </source>
</evidence>
<reference evidence="2 3" key="1">
    <citation type="submission" date="2018-10" db="EMBL/GenBank/DDBJ databases">
        <title>Genomic Encyclopedia of Type Strains, Phase IV (KMG-IV): sequencing the most valuable type-strain genomes for metagenomic binning, comparative biology and taxonomic classification.</title>
        <authorList>
            <person name="Goeker M."/>
        </authorList>
    </citation>
    <scope>NUCLEOTIDE SEQUENCE [LARGE SCALE GENOMIC DNA]</scope>
    <source>
        <strain evidence="2 3">DSM 22008</strain>
    </source>
</reference>
<dbReference type="AlphaFoldDB" id="A0A420WJI3"/>
<evidence type="ECO:0008006" key="4">
    <source>
        <dbReference type="Google" id="ProtNLM"/>
    </source>
</evidence>
<organism evidence="2 3">
    <name type="scientific">Litorimonas taeanensis</name>
    <dbReference type="NCBI Taxonomy" id="568099"/>
    <lineage>
        <taxon>Bacteria</taxon>
        <taxon>Pseudomonadati</taxon>
        <taxon>Pseudomonadota</taxon>
        <taxon>Alphaproteobacteria</taxon>
        <taxon>Maricaulales</taxon>
        <taxon>Robiginitomaculaceae</taxon>
    </lineage>
</organism>
<dbReference type="InParanoid" id="A0A420WJI3"/>
<dbReference type="OrthoDB" id="7211066at2"/>
<gene>
    <name evidence="2" type="ORF">DES40_0407</name>
</gene>
<comment type="caution">
    <text evidence="2">The sequence shown here is derived from an EMBL/GenBank/DDBJ whole genome shotgun (WGS) entry which is preliminary data.</text>
</comment>
<feature type="signal peptide" evidence="1">
    <location>
        <begin position="1"/>
        <end position="23"/>
    </location>
</feature>
<dbReference type="EMBL" id="RBII01000001">
    <property type="protein sequence ID" value="RKQ71099.1"/>
    <property type="molecule type" value="Genomic_DNA"/>
</dbReference>
<keyword evidence="1" id="KW-0732">Signal</keyword>
<evidence type="ECO:0000313" key="2">
    <source>
        <dbReference type="EMBL" id="RKQ71099.1"/>
    </source>
</evidence>
<dbReference type="Proteomes" id="UP000282211">
    <property type="component" value="Unassembled WGS sequence"/>
</dbReference>
<name>A0A420WJI3_9PROT</name>
<evidence type="ECO:0000256" key="1">
    <source>
        <dbReference type="SAM" id="SignalP"/>
    </source>
</evidence>
<dbReference type="RefSeq" id="WP_121098904.1">
    <property type="nucleotide sequence ID" value="NZ_RBII01000001.1"/>
</dbReference>